<dbReference type="Gramene" id="ONH97251">
    <property type="protein sequence ID" value="ONH97251"/>
    <property type="gene ID" value="PRUPE_7G179800"/>
</dbReference>
<protein>
    <submittedName>
        <fullName evidence="1">Uncharacterized protein</fullName>
    </submittedName>
</protein>
<dbReference type="AlphaFoldDB" id="A0A251ND48"/>
<sequence>MDEIRVDLPPSYSIYFMVGIINKKLDVDQFQKCPFLPQWAIGFLSRIVETGHPVVVTSDVLKKWLQYAVV</sequence>
<evidence type="ECO:0000313" key="1">
    <source>
        <dbReference type="EMBL" id="ONH97251.1"/>
    </source>
</evidence>
<evidence type="ECO:0000313" key="2">
    <source>
        <dbReference type="Proteomes" id="UP000006882"/>
    </source>
</evidence>
<proteinExistence type="predicted"/>
<name>A0A251ND48_PRUPE</name>
<dbReference type="EMBL" id="CM007657">
    <property type="protein sequence ID" value="ONH97251.1"/>
    <property type="molecule type" value="Genomic_DNA"/>
</dbReference>
<gene>
    <name evidence="1" type="ORF">PRUPE_7G179800</name>
</gene>
<keyword evidence="2" id="KW-1185">Reference proteome</keyword>
<organism evidence="1 2">
    <name type="scientific">Prunus persica</name>
    <name type="common">Peach</name>
    <name type="synonym">Amygdalus persica</name>
    <dbReference type="NCBI Taxonomy" id="3760"/>
    <lineage>
        <taxon>Eukaryota</taxon>
        <taxon>Viridiplantae</taxon>
        <taxon>Streptophyta</taxon>
        <taxon>Embryophyta</taxon>
        <taxon>Tracheophyta</taxon>
        <taxon>Spermatophyta</taxon>
        <taxon>Magnoliopsida</taxon>
        <taxon>eudicotyledons</taxon>
        <taxon>Gunneridae</taxon>
        <taxon>Pentapetalae</taxon>
        <taxon>rosids</taxon>
        <taxon>fabids</taxon>
        <taxon>Rosales</taxon>
        <taxon>Rosaceae</taxon>
        <taxon>Amygdaloideae</taxon>
        <taxon>Amygdaleae</taxon>
        <taxon>Prunus</taxon>
    </lineage>
</organism>
<dbReference type="Proteomes" id="UP000006882">
    <property type="component" value="Chromosome G7"/>
</dbReference>
<reference evidence="1 2" key="1">
    <citation type="journal article" date="2013" name="Nat. Genet.">
        <title>The high-quality draft genome of peach (Prunus persica) identifies unique patterns of genetic diversity, domestication and genome evolution.</title>
        <authorList>
            <consortium name="International Peach Genome Initiative"/>
            <person name="Verde I."/>
            <person name="Abbott A.G."/>
            <person name="Scalabrin S."/>
            <person name="Jung S."/>
            <person name="Shu S."/>
            <person name="Marroni F."/>
            <person name="Zhebentyayeva T."/>
            <person name="Dettori M.T."/>
            <person name="Grimwood J."/>
            <person name="Cattonaro F."/>
            <person name="Zuccolo A."/>
            <person name="Rossini L."/>
            <person name="Jenkins J."/>
            <person name="Vendramin E."/>
            <person name="Meisel L.A."/>
            <person name="Decroocq V."/>
            <person name="Sosinski B."/>
            <person name="Prochnik S."/>
            <person name="Mitros T."/>
            <person name="Policriti A."/>
            <person name="Cipriani G."/>
            <person name="Dondini L."/>
            <person name="Ficklin S."/>
            <person name="Goodstein D.M."/>
            <person name="Xuan P."/>
            <person name="Del Fabbro C."/>
            <person name="Aramini V."/>
            <person name="Copetti D."/>
            <person name="Gonzalez S."/>
            <person name="Horner D.S."/>
            <person name="Falchi R."/>
            <person name="Lucas S."/>
            <person name="Mica E."/>
            <person name="Maldonado J."/>
            <person name="Lazzari B."/>
            <person name="Bielenberg D."/>
            <person name="Pirona R."/>
            <person name="Miculan M."/>
            <person name="Barakat A."/>
            <person name="Testolin R."/>
            <person name="Stella A."/>
            <person name="Tartarini S."/>
            <person name="Tonutti P."/>
            <person name="Arus P."/>
            <person name="Orellana A."/>
            <person name="Wells C."/>
            <person name="Main D."/>
            <person name="Vizzotto G."/>
            <person name="Silva H."/>
            <person name="Salamini F."/>
            <person name="Schmutz J."/>
            <person name="Morgante M."/>
            <person name="Rokhsar D.S."/>
        </authorList>
    </citation>
    <scope>NUCLEOTIDE SEQUENCE [LARGE SCALE GENOMIC DNA]</scope>
    <source>
        <strain evidence="2">cv. Nemared</strain>
    </source>
</reference>
<accession>A0A251ND48</accession>